<dbReference type="Proteomes" id="UP000077671">
    <property type="component" value="Unassembled WGS sequence"/>
</dbReference>
<feature type="transmembrane region" description="Helical" evidence="6">
    <location>
        <begin position="63"/>
        <end position="82"/>
    </location>
</feature>
<organism evidence="8 9">
    <name type="scientific">Tilletia caries</name>
    <name type="common">wheat bunt fungus</name>
    <dbReference type="NCBI Taxonomy" id="13290"/>
    <lineage>
        <taxon>Eukaryota</taxon>
        <taxon>Fungi</taxon>
        <taxon>Dikarya</taxon>
        <taxon>Basidiomycota</taxon>
        <taxon>Ustilaginomycotina</taxon>
        <taxon>Exobasidiomycetes</taxon>
        <taxon>Tilletiales</taxon>
        <taxon>Tilletiaceae</taxon>
        <taxon>Tilletia</taxon>
    </lineage>
</organism>
<dbReference type="GO" id="GO:0005739">
    <property type="term" value="C:mitochondrion"/>
    <property type="evidence" value="ECO:0007669"/>
    <property type="project" value="TreeGrafter"/>
</dbReference>
<dbReference type="EMBL" id="CAJHJG010001109">
    <property type="protein sequence ID" value="CAD6908996.1"/>
    <property type="molecule type" value="Genomic_DNA"/>
</dbReference>
<reference evidence="8" key="2">
    <citation type="journal article" date="2019" name="IMA Fungus">
        <title>Genome sequencing and comparison of five Tilletia species to identify candidate genes for the detection of regulated species infecting wheat.</title>
        <authorList>
            <person name="Nguyen H.D.T."/>
            <person name="Sultana T."/>
            <person name="Kesanakurti P."/>
            <person name="Hambleton S."/>
        </authorList>
    </citation>
    <scope>NUCLEOTIDE SEQUENCE</scope>
    <source>
        <strain evidence="8">DAOMC 238032</strain>
    </source>
</reference>
<evidence type="ECO:0000313" key="9">
    <source>
        <dbReference type="Proteomes" id="UP000077671"/>
    </source>
</evidence>
<dbReference type="AlphaFoldDB" id="A0A177T1D1"/>
<keyword evidence="10" id="KW-1185">Reference proteome</keyword>
<sequence>MAAAGAGSSSGKSFLQRFVQATQSTFPRKCASAAVLFASGDVIAQQIVEKRGSKHDIWRTSRLAIYGGVIFSPIIIQWFKVLEKIKFQSRAATIGTKVAVDQFVAAPNMVVLFFTSTTLMAGGSLEDVKHKLKESWWSTVKMNWTVWGPVQTVNMGFVPLDQRLLFVNVVNLFWNTFLSVVASNQEPAQTEIKHEVSDEIRRLEAEGKHDLVAIRKEGGQEWEKLKGKIGAGKA</sequence>
<accession>A0A177T1D1</accession>
<name>A0A177T1D1_9BASI</name>
<proteinExistence type="inferred from homology"/>
<dbReference type="PANTHER" id="PTHR11266:SF17">
    <property type="entry name" value="PROTEIN MPV17"/>
    <property type="match status" value="1"/>
</dbReference>
<gene>
    <name evidence="8" type="ORF">A4X03_0g8556</name>
    <name evidence="7" type="ORF">JKIAZH3_G4951</name>
</gene>
<evidence type="ECO:0000313" key="10">
    <source>
        <dbReference type="Proteomes" id="UP000836402"/>
    </source>
</evidence>
<dbReference type="Proteomes" id="UP000836402">
    <property type="component" value="Unassembled WGS sequence"/>
</dbReference>
<evidence type="ECO:0000256" key="2">
    <source>
        <dbReference type="ARBA" id="ARBA00006824"/>
    </source>
</evidence>
<evidence type="ECO:0000256" key="3">
    <source>
        <dbReference type="ARBA" id="ARBA00022692"/>
    </source>
</evidence>
<evidence type="ECO:0000256" key="1">
    <source>
        <dbReference type="ARBA" id="ARBA00004141"/>
    </source>
</evidence>
<keyword evidence="5 6" id="KW-0472">Membrane</keyword>
<dbReference type="InterPro" id="IPR007248">
    <property type="entry name" value="Mpv17_PMP22"/>
</dbReference>
<comment type="caution">
    <text evidence="8">The sequence shown here is derived from an EMBL/GenBank/DDBJ whole genome shotgun (WGS) entry which is preliminary data.</text>
</comment>
<dbReference type="PANTHER" id="PTHR11266">
    <property type="entry name" value="PEROXISOMAL MEMBRANE PROTEIN 2, PXMP2 MPV17"/>
    <property type="match status" value="1"/>
</dbReference>
<dbReference type="EMBL" id="LWDD02002662">
    <property type="protein sequence ID" value="KAE8240305.1"/>
    <property type="molecule type" value="Genomic_DNA"/>
</dbReference>
<evidence type="ECO:0008006" key="11">
    <source>
        <dbReference type="Google" id="ProtNLM"/>
    </source>
</evidence>
<evidence type="ECO:0000256" key="5">
    <source>
        <dbReference type="ARBA" id="ARBA00023136"/>
    </source>
</evidence>
<reference evidence="8" key="1">
    <citation type="submission" date="2016-04" db="EMBL/GenBank/DDBJ databases">
        <authorList>
            <person name="Nguyen H.D."/>
            <person name="Kesanakurti P."/>
            <person name="Cullis J."/>
            <person name="Levesque C.A."/>
            <person name="Hambleton S."/>
        </authorList>
    </citation>
    <scope>NUCLEOTIDE SEQUENCE</scope>
    <source>
        <strain evidence="8">DAOMC 238032</strain>
    </source>
</reference>
<evidence type="ECO:0000256" key="4">
    <source>
        <dbReference type="ARBA" id="ARBA00022989"/>
    </source>
</evidence>
<evidence type="ECO:0000313" key="7">
    <source>
        <dbReference type="EMBL" id="CAD6908996.1"/>
    </source>
</evidence>
<comment type="caution">
    <text evidence="6">Lacks conserved residue(s) required for the propagation of feature annotation.</text>
</comment>
<protein>
    <recommendedName>
        <fullName evidence="11">Protein SYM1</fullName>
    </recommendedName>
</protein>
<dbReference type="GO" id="GO:0016020">
    <property type="term" value="C:membrane"/>
    <property type="evidence" value="ECO:0007669"/>
    <property type="project" value="UniProtKB-SubCell"/>
</dbReference>
<dbReference type="Pfam" id="PF04117">
    <property type="entry name" value="Mpv17_PMP22"/>
    <property type="match status" value="1"/>
</dbReference>
<reference evidence="7" key="3">
    <citation type="submission" date="2020-10" db="EMBL/GenBank/DDBJ databases">
        <authorList>
            <person name="Sedaghatjoo S."/>
        </authorList>
    </citation>
    <scope>NUCLEOTIDE SEQUENCE</scope>
    <source>
        <strain evidence="7">AZH3</strain>
    </source>
</reference>
<keyword evidence="4 6" id="KW-1133">Transmembrane helix</keyword>
<comment type="subcellular location">
    <subcellularLocation>
        <location evidence="1">Membrane</location>
        <topology evidence="1">Multi-pass membrane protein</topology>
    </subcellularLocation>
</comment>
<evidence type="ECO:0000256" key="6">
    <source>
        <dbReference type="RuleBase" id="RU363053"/>
    </source>
</evidence>
<evidence type="ECO:0000313" key="8">
    <source>
        <dbReference type="EMBL" id="KAE8240305.1"/>
    </source>
</evidence>
<keyword evidence="3 6" id="KW-0812">Transmembrane</keyword>
<comment type="similarity">
    <text evidence="2 6">Belongs to the peroxisomal membrane protein PXMP2/4 family.</text>
</comment>